<evidence type="ECO:0000256" key="2">
    <source>
        <dbReference type="ARBA" id="ARBA00008127"/>
    </source>
</evidence>
<reference evidence="9" key="1">
    <citation type="journal article" date="2021" name="Nat. Commun.">
        <title>Genomic analyses provide insights into spinach domestication and the genetic basis of agronomic traits.</title>
        <authorList>
            <person name="Cai X."/>
            <person name="Sun X."/>
            <person name="Xu C."/>
            <person name="Sun H."/>
            <person name="Wang X."/>
            <person name="Ge C."/>
            <person name="Zhang Z."/>
            <person name="Wang Q."/>
            <person name="Fei Z."/>
            <person name="Jiao C."/>
            <person name="Wang Q."/>
        </authorList>
    </citation>
    <scope>NUCLEOTIDE SEQUENCE [LARGE SCALE GENOMIC DNA]</scope>
    <source>
        <strain evidence="9">cv. Varoflay</strain>
    </source>
</reference>
<evidence type="ECO:0000256" key="4">
    <source>
        <dbReference type="ARBA" id="ARBA00022525"/>
    </source>
</evidence>
<dbReference type="GeneID" id="110801057"/>
<dbReference type="GO" id="GO:0010052">
    <property type="term" value="P:guard cell differentiation"/>
    <property type="evidence" value="ECO:0000318"/>
    <property type="project" value="GO_Central"/>
</dbReference>
<organism evidence="9 10">
    <name type="scientific">Spinacia oleracea</name>
    <name type="common">Spinach</name>
    <dbReference type="NCBI Taxonomy" id="3562"/>
    <lineage>
        <taxon>Eukaryota</taxon>
        <taxon>Viridiplantae</taxon>
        <taxon>Streptophyta</taxon>
        <taxon>Embryophyta</taxon>
        <taxon>Tracheophyta</taxon>
        <taxon>Spermatophyta</taxon>
        <taxon>Magnoliopsida</taxon>
        <taxon>eudicotyledons</taxon>
        <taxon>Gunneridae</taxon>
        <taxon>Pentapetalae</taxon>
        <taxon>Caryophyllales</taxon>
        <taxon>Chenopodiaceae</taxon>
        <taxon>Chenopodioideae</taxon>
        <taxon>Anserineae</taxon>
        <taxon>Spinacia</taxon>
    </lineage>
</organism>
<evidence type="ECO:0000256" key="1">
    <source>
        <dbReference type="ARBA" id="ARBA00004613"/>
    </source>
</evidence>
<accession>A0A9R0J7H8</accession>
<proteinExistence type="inferred from homology"/>
<feature type="region of interest" description="Disordered" evidence="8">
    <location>
        <begin position="35"/>
        <end position="74"/>
    </location>
</feature>
<evidence type="ECO:0000313" key="10">
    <source>
        <dbReference type="RefSeq" id="XP_021862067.1"/>
    </source>
</evidence>
<dbReference type="OrthoDB" id="1843021at2759"/>
<comment type="subcellular location">
    <subcellularLocation>
        <location evidence="1 7">Secreted</location>
    </subcellularLocation>
</comment>
<feature type="compositionally biased region" description="Basic and acidic residues" evidence="8">
    <location>
        <begin position="58"/>
        <end position="67"/>
    </location>
</feature>
<dbReference type="AlphaFoldDB" id="A0A9R0J7H8"/>
<evidence type="ECO:0000256" key="3">
    <source>
        <dbReference type="ARBA" id="ARBA00022473"/>
    </source>
</evidence>
<dbReference type="Pfam" id="PF17181">
    <property type="entry name" value="EPF"/>
    <property type="match status" value="1"/>
</dbReference>
<dbReference type="PANTHER" id="PTHR33109:SF3">
    <property type="entry name" value="EPIDERMAL PATTERNING FACTOR-LIKE PROTEIN"/>
    <property type="match status" value="1"/>
</dbReference>
<name>A0A9R0J7H8_SPIOL</name>
<dbReference type="PANTHER" id="PTHR33109">
    <property type="entry name" value="EPIDERMAL PATTERNING FACTOR-LIKE PROTEIN 4"/>
    <property type="match status" value="1"/>
</dbReference>
<dbReference type="Proteomes" id="UP000813463">
    <property type="component" value="Chromosome 6"/>
</dbReference>
<dbReference type="RefSeq" id="XP_021862067.1">
    <property type="nucleotide sequence ID" value="XM_022006375.2"/>
</dbReference>
<evidence type="ECO:0000256" key="7">
    <source>
        <dbReference type="RuleBase" id="RU367102"/>
    </source>
</evidence>
<evidence type="ECO:0000256" key="5">
    <source>
        <dbReference type="ARBA" id="ARBA00022729"/>
    </source>
</evidence>
<dbReference type="GO" id="GO:0005576">
    <property type="term" value="C:extracellular region"/>
    <property type="evidence" value="ECO:0007669"/>
    <property type="project" value="UniProtKB-SubCell"/>
</dbReference>
<evidence type="ECO:0000313" key="9">
    <source>
        <dbReference type="Proteomes" id="UP000813463"/>
    </source>
</evidence>
<feature type="chain" id="PRO_5040531959" description="Epidermal patterning factor-like protein" evidence="7">
    <location>
        <begin position="24"/>
        <end position="127"/>
    </location>
</feature>
<keyword evidence="9" id="KW-1185">Reference proteome</keyword>
<sequence>MRRSRLFICIVVLLVQIVGWVPATSRVLIPNHDTSSQLSGIGGVSETSQQAPYSSIQDSKKTSEAESYRGMNELGSRPPDCDHKCYGCNPCVAIQVPTISGGHLGIQFANYEPISWKCKCGASFYSP</sequence>
<evidence type="ECO:0000256" key="6">
    <source>
        <dbReference type="ARBA" id="ARBA00023157"/>
    </source>
</evidence>
<keyword evidence="5 7" id="KW-0732">Signal</keyword>
<keyword evidence="4 7" id="KW-0964">Secreted</keyword>
<comment type="similarity">
    <text evidence="2 7">Belongs to the plant cysteine rich small secretory peptide family. Epidermal patterning factor subfamily.</text>
</comment>
<feature type="compositionally biased region" description="Polar residues" evidence="8">
    <location>
        <begin position="35"/>
        <end position="57"/>
    </location>
</feature>
<evidence type="ECO:0000256" key="8">
    <source>
        <dbReference type="SAM" id="MobiDB-lite"/>
    </source>
</evidence>
<dbReference type="InterPro" id="IPR039455">
    <property type="entry name" value="EPFL"/>
</dbReference>
<feature type="signal peptide" evidence="7">
    <location>
        <begin position="1"/>
        <end position="23"/>
    </location>
</feature>
<comment type="function">
    <text evidence="7">Controls stomatal patterning.</text>
</comment>
<keyword evidence="6" id="KW-1015">Disulfide bond</keyword>
<reference evidence="10" key="2">
    <citation type="submission" date="2025-08" db="UniProtKB">
        <authorList>
            <consortium name="RefSeq"/>
        </authorList>
    </citation>
    <scope>IDENTIFICATION</scope>
    <source>
        <tissue evidence="10">Leaf</tissue>
    </source>
</reference>
<keyword evidence="3 7" id="KW-0217">Developmental protein</keyword>
<dbReference type="KEGG" id="soe:110801057"/>
<gene>
    <name evidence="10" type="primary">LOC110801057</name>
</gene>
<protein>
    <recommendedName>
        <fullName evidence="7">Epidermal patterning factor-like protein</fullName>
    </recommendedName>
</protein>